<dbReference type="PANTHER" id="PTHR35092:SF1">
    <property type="entry name" value="CHLORINASE MJ1651"/>
    <property type="match status" value="1"/>
</dbReference>
<dbReference type="InterPro" id="IPR046469">
    <property type="entry name" value="SAM_HAT_N"/>
</dbReference>
<sequence length="284" mass="30660">MITLLTDFGLTDVYVGVMKGVIAQIAPQEQIIDLSHGIPPQDCRQASFQLLQALPHFPAGTIHVVVVDPGVGGDRRAIALEYQRVKPQKNPAPTQLGQPSSYLVGPDNGVFTSVLSIIDPVSAVELTCRDYWYGDTISGTFHGRDIFAPMAAHLARECALHRLGPAIAPSSLIQLPYLDYESLPRGWRGWLQGVDHFGNLITTIPGDCVENVRQWQIQITDQSNGQSNKPTIPGGHRSYSTVPVGELLSLVGSHGFIEIAVNGGHAQGVLGLSLEPPQEVLLLL</sequence>
<feature type="domain" description="S-adenosyl-l-methionine hydroxide adenosyltransferase N-terminal" evidence="3">
    <location>
        <begin position="2"/>
        <end position="164"/>
    </location>
</feature>
<feature type="domain" description="S-adenosyl-l-methionine hydroxide adenosyltransferase C-terminal" evidence="4">
    <location>
        <begin position="192"/>
        <end position="275"/>
    </location>
</feature>
<dbReference type="SUPFAM" id="SSF101852">
    <property type="entry name" value="Bacterial fluorinating enzyme, C-terminal domain"/>
    <property type="match status" value="1"/>
</dbReference>
<dbReference type="InterPro" id="IPR002747">
    <property type="entry name" value="SAM_OH_AdoTrfase"/>
</dbReference>
<dbReference type="PIRSF" id="PIRSF006779">
    <property type="entry name" value="UCP006779"/>
    <property type="match status" value="1"/>
</dbReference>
<dbReference type="InterPro" id="IPR046470">
    <property type="entry name" value="SAM_HAT_C"/>
</dbReference>
<gene>
    <name evidence="5" type="ORF">L3556_15425</name>
</gene>
<keyword evidence="6" id="KW-1185">Reference proteome</keyword>
<reference evidence="5" key="2">
    <citation type="submission" date="2022-01" db="EMBL/GenBank/DDBJ databases">
        <authorList>
            <person name="Zivanovic Y."/>
            <person name="Moreira D."/>
            <person name="Lopez-Garcia P."/>
        </authorList>
    </citation>
    <scope>NUCLEOTIDE SEQUENCE</scope>
    <source>
        <strain evidence="5">G9</strain>
    </source>
</reference>
<dbReference type="Proteomes" id="UP001154265">
    <property type="component" value="Unassembled WGS sequence"/>
</dbReference>
<accession>A0ABT6F3B2</accession>
<dbReference type="PANTHER" id="PTHR35092">
    <property type="entry name" value="CHLORINASE MJ1651"/>
    <property type="match status" value="1"/>
</dbReference>
<evidence type="ECO:0000313" key="6">
    <source>
        <dbReference type="Proteomes" id="UP001154265"/>
    </source>
</evidence>
<dbReference type="Pfam" id="PF01887">
    <property type="entry name" value="SAM_HAT_N"/>
    <property type="match status" value="1"/>
</dbReference>
<evidence type="ECO:0000256" key="2">
    <source>
        <dbReference type="ARBA" id="ARBA00024035"/>
    </source>
</evidence>
<dbReference type="EMBL" id="JAKKUT010000008">
    <property type="protein sequence ID" value="MDG2992309.1"/>
    <property type="molecule type" value="Genomic_DNA"/>
</dbReference>
<dbReference type="SUPFAM" id="SSF102522">
    <property type="entry name" value="Bacterial fluorinating enzyme, N-terminal domain"/>
    <property type="match status" value="1"/>
</dbReference>
<organism evidence="5 6">
    <name type="scientific">Candidatus Synechococcus calcipolaris G9</name>
    <dbReference type="NCBI Taxonomy" id="1497997"/>
    <lineage>
        <taxon>Bacteria</taxon>
        <taxon>Bacillati</taxon>
        <taxon>Cyanobacteriota</taxon>
        <taxon>Cyanophyceae</taxon>
        <taxon>Synechococcales</taxon>
        <taxon>Synechococcaceae</taxon>
        <taxon>Synechococcus</taxon>
    </lineage>
</organism>
<keyword evidence="1" id="KW-0949">S-adenosyl-L-methionine</keyword>
<dbReference type="Gene3D" id="2.40.30.90">
    <property type="entry name" value="Bacterial fluorinating enzyme like"/>
    <property type="match status" value="1"/>
</dbReference>
<dbReference type="InterPro" id="IPR023227">
    <property type="entry name" value="SAM_OH_AdoTrfase_C_sf"/>
</dbReference>
<dbReference type="Gene3D" id="3.40.50.10790">
    <property type="entry name" value="S-adenosyl-l-methionine hydroxide adenosyltransferase, N-terminal"/>
    <property type="match status" value="1"/>
</dbReference>
<comment type="similarity">
    <text evidence="2">Belongs to the SAM hydrolase / SAM-dependent halogenase family.</text>
</comment>
<dbReference type="InterPro" id="IPR023228">
    <property type="entry name" value="SAM_OH_AdoTrfase_N_sf"/>
</dbReference>
<dbReference type="RefSeq" id="WP_277868226.1">
    <property type="nucleotide sequence ID" value="NZ_JAKKUT010000008.1"/>
</dbReference>
<proteinExistence type="inferred from homology"/>
<reference evidence="5" key="1">
    <citation type="journal article" date="2022" name="Genome Biol. Evol.">
        <title>A New Gene Family Diagnostic for Intracellular Biomineralization of Amorphous Ca Carbonates by Cyanobacteria.</title>
        <authorList>
            <person name="Benzerara K."/>
            <person name="Duprat E."/>
            <person name="Bitard-Feildel T."/>
            <person name="Caumes G."/>
            <person name="Cassier-Chauvat C."/>
            <person name="Chauvat F."/>
            <person name="Dezi M."/>
            <person name="Diop S.I."/>
            <person name="Gaschignard G."/>
            <person name="Gorgen S."/>
            <person name="Gugger M."/>
            <person name="Lopez-Garcia P."/>
            <person name="Millet M."/>
            <person name="Skouri-Panet F."/>
            <person name="Moreira D."/>
            <person name="Callebaut I."/>
        </authorList>
    </citation>
    <scope>NUCLEOTIDE SEQUENCE</scope>
    <source>
        <strain evidence="5">G9</strain>
    </source>
</reference>
<evidence type="ECO:0000313" key="5">
    <source>
        <dbReference type="EMBL" id="MDG2992309.1"/>
    </source>
</evidence>
<comment type="caution">
    <text evidence="5">The sequence shown here is derived from an EMBL/GenBank/DDBJ whole genome shotgun (WGS) entry which is preliminary data.</text>
</comment>
<protein>
    <submittedName>
        <fullName evidence="5">SAM-dependent chlorinase/fluorinase</fullName>
    </submittedName>
</protein>
<dbReference type="Pfam" id="PF20257">
    <property type="entry name" value="SAM_HAT_C"/>
    <property type="match status" value="1"/>
</dbReference>
<evidence type="ECO:0000259" key="3">
    <source>
        <dbReference type="Pfam" id="PF01887"/>
    </source>
</evidence>
<evidence type="ECO:0000259" key="4">
    <source>
        <dbReference type="Pfam" id="PF20257"/>
    </source>
</evidence>
<evidence type="ECO:0000256" key="1">
    <source>
        <dbReference type="ARBA" id="ARBA00022691"/>
    </source>
</evidence>
<name>A0ABT6F3B2_9SYNE</name>